<evidence type="ECO:0000259" key="2">
    <source>
        <dbReference type="Pfam" id="PF22022"/>
    </source>
</evidence>
<dbReference type="EMBL" id="ACQL01000074">
    <property type="protein sequence ID" value="EER47408.1"/>
    <property type="molecule type" value="Genomic_DNA"/>
</dbReference>
<dbReference type="InterPro" id="IPR053876">
    <property type="entry name" value="Phage_int_M"/>
</dbReference>
<comment type="caution">
    <text evidence="3">The sequence shown here is derived from an EMBL/GenBank/DDBJ whole genome shotgun (WGS) entry which is preliminary data.</text>
</comment>
<evidence type="ECO:0000313" key="4">
    <source>
        <dbReference type="Proteomes" id="UP000005532"/>
    </source>
</evidence>
<feature type="domain" description="Phage integrase central" evidence="2">
    <location>
        <begin position="3"/>
        <end position="69"/>
    </location>
</feature>
<dbReference type="Gene3D" id="1.10.150.130">
    <property type="match status" value="1"/>
</dbReference>
<gene>
    <name evidence="3" type="ORF">AM305_07914</name>
</gene>
<evidence type="ECO:0000256" key="1">
    <source>
        <dbReference type="ARBA" id="ARBA00023125"/>
    </source>
</evidence>
<dbReference type="eggNOG" id="COG0582">
    <property type="taxonomic scope" value="Bacteria"/>
</dbReference>
<sequence>MLRLENHLFPRFEGVRLADITLKNVVHALDESYKKTPDTIYRIARNLVEIMDYAAILEREPLNPLHSLKKVFNLPKAVNQPAITPAELVEF</sequence>
<dbReference type="Pfam" id="PF22022">
    <property type="entry name" value="Phage_int_M"/>
    <property type="match status" value="1"/>
</dbReference>
<name>C5S104_9PAST</name>
<proteinExistence type="predicted"/>
<dbReference type="SUPFAM" id="SSF56349">
    <property type="entry name" value="DNA breaking-rejoining enzymes"/>
    <property type="match status" value="1"/>
</dbReference>
<dbReference type="AlphaFoldDB" id="C5S104"/>
<dbReference type="InterPro" id="IPR011010">
    <property type="entry name" value="DNA_brk_join_enz"/>
</dbReference>
<keyword evidence="1" id="KW-0238">DNA-binding</keyword>
<reference evidence="3 4" key="1">
    <citation type="journal article" date="2010" name="Vet. Microbiol.">
        <title>Production of haemolysins by strains of the Actinobacillus minor/porcitonsillarum complex.</title>
        <authorList>
            <person name="Arya G."/>
            <person name="Niven D.F."/>
        </authorList>
    </citation>
    <scope>NUCLEOTIDE SEQUENCE [LARGE SCALE GENOMIC DNA]</scope>
    <source>
        <strain evidence="3 4">NM305</strain>
    </source>
</reference>
<dbReference type="GO" id="GO:0003677">
    <property type="term" value="F:DNA binding"/>
    <property type="evidence" value="ECO:0007669"/>
    <property type="project" value="UniProtKB-KW"/>
</dbReference>
<organism evidence="3 4">
    <name type="scientific">Actinobacillus minor NM305</name>
    <dbReference type="NCBI Taxonomy" id="637911"/>
    <lineage>
        <taxon>Bacteria</taxon>
        <taxon>Pseudomonadati</taxon>
        <taxon>Pseudomonadota</taxon>
        <taxon>Gammaproteobacteria</taxon>
        <taxon>Pasteurellales</taxon>
        <taxon>Pasteurellaceae</taxon>
        <taxon>Actinobacillus</taxon>
    </lineage>
</organism>
<protein>
    <recommendedName>
        <fullName evidence="2">Phage integrase central domain-containing protein</fullName>
    </recommendedName>
</protein>
<dbReference type="InterPro" id="IPR010998">
    <property type="entry name" value="Integrase_recombinase_N"/>
</dbReference>
<accession>C5S104</accession>
<evidence type="ECO:0000313" key="3">
    <source>
        <dbReference type="EMBL" id="EER47408.1"/>
    </source>
</evidence>
<dbReference type="Proteomes" id="UP000005532">
    <property type="component" value="Unassembled WGS sequence"/>
</dbReference>